<evidence type="ECO:0000313" key="5">
    <source>
        <dbReference type="EMBL" id="GHI12048.1"/>
    </source>
</evidence>
<dbReference type="RefSeq" id="WP_246602144.1">
    <property type="nucleotide sequence ID" value="NZ_BNDV01000002.1"/>
</dbReference>
<sequence>MDAVLDTSGASTTPPTVTGTSPQSAATGTQITAAVTATFSTAVDAETLTFTVKDAGGATVPGTKVLGASNSATFTPSSELALNTTYTASVQVSDLWGNAMTAPVAWNFTTSASPPAVNCPCTLWNGTATPSTANVGDDANSVELGTRFQSAVNGYITGVTFYKGPGNTGTHTGSLWSASGTLLATGTFGSETLSGWQQLQFATPVPITAGTTYVASYHAPNGNYSVDGGYFSGAHRSYPLVARPTRPGAPTGSTSTAQPPSSRRTPTVR</sequence>
<dbReference type="Gene3D" id="2.60.40.1220">
    <property type="match status" value="1"/>
</dbReference>
<dbReference type="InterPro" id="IPR032812">
    <property type="entry name" value="SbsA_Ig"/>
</dbReference>
<accession>A0ABQ3NH01</accession>
<proteinExistence type="predicted"/>
<keyword evidence="6" id="KW-1185">Reference proteome</keyword>
<organism evidence="5 6">
    <name type="scientific">Streptomyces virginiae</name>
    <name type="common">Streptomyces cinnamonensis</name>
    <dbReference type="NCBI Taxonomy" id="1961"/>
    <lineage>
        <taxon>Bacteria</taxon>
        <taxon>Bacillati</taxon>
        <taxon>Actinomycetota</taxon>
        <taxon>Actinomycetes</taxon>
        <taxon>Kitasatosporales</taxon>
        <taxon>Streptomycetaceae</taxon>
        <taxon>Streptomyces</taxon>
    </lineage>
</organism>
<reference evidence="6" key="1">
    <citation type="submission" date="2020-09" db="EMBL/GenBank/DDBJ databases">
        <title>Whole genome shotgun sequence of Streptomyces cinnamonensis NBRC 15873.</title>
        <authorList>
            <person name="Komaki H."/>
            <person name="Tamura T."/>
        </authorList>
    </citation>
    <scope>NUCLEOTIDE SEQUENCE [LARGE SCALE GENOMIC DNA]</scope>
    <source>
        <strain evidence="6">NBRC 15873</strain>
    </source>
</reference>
<dbReference type="EMBL" id="BNDV01000002">
    <property type="protein sequence ID" value="GHI12048.1"/>
    <property type="molecule type" value="Genomic_DNA"/>
</dbReference>
<gene>
    <name evidence="5" type="ORF">Scinn_15110</name>
</gene>
<evidence type="ECO:0000259" key="4">
    <source>
        <dbReference type="Pfam" id="PF13313"/>
    </source>
</evidence>
<feature type="domain" description="SbsA Ig-like" evidence="3">
    <location>
        <begin position="12"/>
        <end position="110"/>
    </location>
</feature>
<feature type="domain" description="DUF4082" evidence="4">
    <location>
        <begin position="128"/>
        <end position="250"/>
    </location>
</feature>
<feature type="compositionally biased region" description="Low complexity" evidence="2">
    <location>
        <begin position="7"/>
        <end position="22"/>
    </location>
</feature>
<protein>
    <recommendedName>
        <fullName evidence="7">SbsA Ig-like domain-containing protein</fullName>
    </recommendedName>
</protein>
<evidence type="ECO:0000313" key="6">
    <source>
        <dbReference type="Proteomes" id="UP000660554"/>
    </source>
</evidence>
<comment type="caution">
    <text evidence="5">The sequence shown here is derived from an EMBL/GenBank/DDBJ whole genome shotgun (WGS) entry which is preliminary data.</text>
</comment>
<feature type="region of interest" description="Disordered" evidence="2">
    <location>
        <begin position="241"/>
        <end position="269"/>
    </location>
</feature>
<feature type="compositionally biased region" description="Polar residues" evidence="2">
    <location>
        <begin position="251"/>
        <end position="269"/>
    </location>
</feature>
<dbReference type="InterPro" id="IPR025141">
    <property type="entry name" value="DUF4082"/>
</dbReference>
<name>A0ABQ3NH01_STRVG</name>
<evidence type="ECO:0000256" key="2">
    <source>
        <dbReference type="SAM" id="MobiDB-lite"/>
    </source>
</evidence>
<evidence type="ECO:0008006" key="7">
    <source>
        <dbReference type="Google" id="ProtNLM"/>
    </source>
</evidence>
<dbReference type="Pfam" id="PF13205">
    <property type="entry name" value="Big_5"/>
    <property type="match status" value="1"/>
</dbReference>
<dbReference type="Pfam" id="PF13313">
    <property type="entry name" value="DUF4082"/>
    <property type="match status" value="1"/>
</dbReference>
<dbReference type="InterPro" id="IPR014755">
    <property type="entry name" value="Cu-Rt/internalin_Ig-like"/>
</dbReference>
<evidence type="ECO:0000259" key="3">
    <source>
        <dbReference type="Pfam" id="PF13205"/>
    </source>
</evidence>
<dbReference type="Proteomes" id="UP000660554">
    <property type="component" value="Unassembled WGS sequence"/>
</dbReference>
<keyword evidence="1" id="KW-0732">Signal</keyword>
<evidence type="ECO:0000256" key="1">
    <source>
        <dbReference type="ARBA" id="ARBA00022729"/>
    </source>
</evidence>
<feature type="region of interest" description="Disordered" evidence="2">
    <location>
        <begin position="1"/>
        <end position="26"/>
    </location>
</feature>